<protein>
    <submittedName>
        <fullName evidence="3">Uncharacterized protein</fullName>
    </submittedName>
</protein>
<evidence type="ECO:0000313" key="4">
    <source>
        <dbReference type="Proteomes" id="UP001162131"/>
    </source>
</evidence>
<evidence type="ECO:0000256" key="2">
    <source>
        <dbReference type="ARBA" id="ARBA00023134"/>
    </source>
</evidence>
<sequence length="208" mass="23835">MDSQFPILKVFCKVLLIGKSGVGKTSILLQSTENFFPSEHKPTIAVDCRIRNSMHDSRVVRLMIFDPPGKESLATLTPAYWYSVDAIIFVVDDRVQSLRYVKDKVNAIFGSKDEELLKKVLKIILVNKKDLITGEEGKNYKNEIKNYANEYDMKYYKCSASDPAALNEIFKYIIDTLFSNPSKEKAKQAKEKLKTQKRKNICSRCSLF</sequence>
<dbReference type="PRINTS" id="PR00449">
    <property type="entry name" value="RASTRNSFRMNG"/>
</dbReference>
<dbReference type="Gene3D" id="3.40.50.300">
    <property type="entry name" value="P-loop containing nucleotide triphosphate hydrolases"/>
    <property type="match status" value="1"/>
</dbReference>
<reference evidence="3" key="1">
    <citation type="submission" date="2021-09" db="EMBL/GenBank/DDBJ databases">
        <authorList>
            <consortium name="AG Swart"/>
            <person name="Singh M."/>
            <person name="Singh A."/>
            <person name="Seah K."/>
            <person name="Emmerich C."/>
        </authorList>
    </citation>
    <scope>NUCLEOTIDE SEQUENCE</scope>
    <source>
        <strain evidence="3">ATCC30299</strain>
    </source>
</reference>
<evidence type="ECO:0000256" key="1">
    <source>
        <dbReference type="ARBA" id="ARBA00022741"/>
    </source>
</evidence>
<comment type="caution">
    <text evidence="3">The sequence shown here is derived from an EMBL/GenBank/DDBJ whole genome shotgun (WGS) entry which is preliminary data.</text>
</comment>
<dbReference type="InterPro" id="IPR005225">
    <property type="entry name" value="Small_GTP-bd"/>
</dbReference>
<accession>A0AAU9IGK6</accession>
<keyword evidence="1" id="KW-0547">Nucleotide-binding</keyword>
<dbReference type="GO" id="GO:0003924">
    <property type="term" value="F:GTPase activity"/>
    <property type="evidence" value="ECO:0007669"/>
    <property type="project" value="InterPro"/>
</dbReference>
<proteinExistence type="predicted"/>
<dbReference type="GO" id="GO:0005525">
    <property type="term" value="F:GTP binding"/>
    <property type="evidence" value="ECO:0007669"/>
    <property type="project" value="UniProtKB-KW"/>
</dbReference>
<dbReference type="SMART" id="SM00175">
    <property type="entry name" value="RAB"/>
    <property type="match status" value="1"/>
</dbReference>
<dbReference type="InterPro" id="IPR001806">
    <property type="entry name" value="Small_GTPase"/>
</dbReference>
<dbReference type="EMBL" id="CAJZBQ010000012">
    <property type="protein sequence ID" value="CAG9314584.1"/>
    <property type="molecule type" value="Genomic_DNA"/>
</dbReference>
<dbReference type="AlphaFoldDB" id="A0AAU9IGK6"/>
<keyword evidence="2" id="KW-0342">GTP-binding</keyword>
<dbReference type="Proteomes" id="UP001162131">
    <property type="component" value="Unassembled WGS sequence"/>
</dbReference>
<dbReference type="Pfam" id="PF00071">
    <property type="entry name" value="Ras"/>
    <property type="match status" value="1"/>
</dbReference>
<dbReference type="SMART" id="SM00174">
    <property type="entry name" value="RHO"/>
    <property type="match status" value="1"/>
</dbReference>
<gene>
    <name evidence="3" type="ORF">BSTOLATCC_MIC11585</name>
</gene>
<dbReference type="NCBIfam" id="TIGR00231">
    <property type="entry name" value="small_GTP"/>
    <property type="match status" value="1"/>
</dbReference>
<evidence type="ECO:0000313" key="3">
    <source>
        <dbReference type="EMBL" id="CAG9314584.1"/>
    </source>
</evidence>
<dbReference type="CDD" id="cd00154">
    <property type="entry name" value="Rab"/>
    <property type="match status" value="1"/>
</dbReference>
<dbReference type="SUPFAM" id="SSF52540">
    <property type="entry name" value="P-loop containing nucleoside triphosphate hydrolases"/>
    <property type="match status" value="1"/>
</dbReference>
<dbReference type="InterPro" id="IPR027417">
    <property type="entry name" value="P-loop_NTPase"/>
</dbReference>
<dbReference type="SMART" id="SM00173">
    <property type="entry name" value="RAS"/>
    <property type="match status" value="1"/>
</dbReference>
<dbReference type="PANTHER" id="PTHR47977">
    <property type="entry name" value="RAS-RELATED PROTEIN RAB"/>
    <property type="match status" value="1"/>
</dbReference>
<dbReference type="PROSITE" id="PS51419">
    <property type="entry name" value="RAB"/>
    <property type="match status" value="1"/>
</dbReference>
<organism evidence="3 4">
    <name type="scientific">Blepharisma stoltei</name>
    <dbReference type="NCBI Taxonomy" id="1481888"/>
    <lineage>
        <taxon>Eukaryota</taxon>
        <taxon>Sar</taxon>
        <taxon>Alveolata</taxon>
        <taxon>Ciliophora</taxon>
        <taxon>Postciliodesmatophora</taxon>
        <taxon>Heterotrichea</taxon>
        <taxon>Heterotrichida</taxon>
        <taxon>Blepharismidae</taxon>
        <taxon>Blepharisma</taxon>
    </lineage>
</organism>
<keyword evidence="4" id="KW-1185">Reference proteome</keyword>
<name>A0AAU9IGK6_9CILI</name>
<dbReference type="InterPro" id="IPR050227">
    <property type="entry name" value="Rab"/>
</dbReference>